<dbReference type="EMBL" id="JAAQTL010000003">
    <property type="protein sequence ID" value="NID17381.1"/>
    <property type="molecule type" value="Genomic_DNA"/>
</dbReference>
<organism evidence="1 2">
    <name type="scientific">Luteibacter yeojuensis</name>
    <dbReference type="NCBI Taxonomy" id="345309"/>
    <lineage>
        <taxon>Bacteria</taxon>
        <taxon>Pseudomonadati</taxon>
        <taxon>Pseudomonadota</taxon>
        <taxon>Gammaproteobacteria</taxon>
        <taxon>Lysobacterales</taxon>
        <taxon>Rhodanobacteraceae</taxon>
        <taxon>Luteibacter</taxon>
    </lineage>
</organism>
<keyword evidence="2" id="KW-1185">Reference proteome</keyword>
<reference evidence="1 2" key="1">
    <citation type="journal article" date="2006" name="Int. J. Syst. Evol. Microbiol.">
        <title>Dyella yeojuensis sp. nov., isolated from greenhouse soil in Korea.</title>
        <authorList>
            <person name="Kim B.Y."/>
            <person name="Weon H.Y."/>
            <person name="Lee K.H."/>
            <person name="Seok S.J."/>
            <person name="Kwon S.W."/>
            <person name="Go S.J."/>
            <person name="Stackebrandt E."/>
        </authorList>
    </citation>
    <scope>NUCLEOTIDE SEQUENCE [LARGE SCALE GENOMIC DNA]</scope>
    <source>
        <strain evidence="1 2">DSM 17673</strain>
    </source>
</reference>
<protein>
    <submittedName>
        <fullName evidence="1">Uncharacterized protein</fullName>
    </submittedName>
</protein>
<evidence type="ECO:0000313" key="1">
    <source>
        <dbReference type="EMBL" id="NID17381.1"/>
    </source>
</evidence>
<sequence>MASIFTGLAFMHGHIVDRELVLRLGRGDQDRGAGVRRTETPARPCCDTPSLRAPLQPTCATC</sequence>
<dbReference type="Proteomes" id="UP000518878">
    <property type="component" value="Unassembled WGS sequence"/>
</dbReference>
<comment type="caution">
    <text evidence="1">The sequence shown here is derived from an EMBL/GenBank/DDBJ whole genome shotgun (WGS) entry which is preliminary data.</text>
</comment>
<evidence type="ECO:0000313" key="2">
    <source>
        <dbReference type="Proteomes" id="UP000518878"/>
    </source>
</evidence>
<proteinExistence type="predicted"/>
<accession>A0A7X5QXT9</accession>
<name>A0A7X5QXT9_9GAMM</name>
<gene>
    <name evidence="1" type="ORF">HBF32_18040</name>
</gene>
<dbReference type="AlphaFoldDB" id="A0A7X5QXT9"/>
<dbReference type="RefSeq" id="WP_166701195.1">
    <property type="nucleotide sequence ID" value="NZ_JAAQTL010000003.1"/>
</dbReference>